<evidence type="ECO:0000313" key="1">
    <source>
        <dbReference type="EMBL" id="UWZ35406.1"/>
    </source>
</evidence>
<accession>A0ABY5Z058</accession>
<dbReference type="EMBL" id="CP073721">
    <property type="protein sequence ID" value="UWZ35406.1"/>
    <property type="molecule type" value="Genomic_DNA"/>
</dbReference>
<reference evidence="1" key="1">
    <citation type="submission" date="2021-04" db="EMBL/GenBank/DDBJ databases">
        <title>Biosynthetic gene clusters of Dactylosporangioum roseum.</title>
        <authorList>
            <person name="Hartkoorn R.C."/>
            <person name="Beaudoing E."/>
            <person name="Hot D."/>
            <person name="Moureu S."/>
        </authorList>
    </citation>
    <scope>NUCLEOTIDE SEQUENCE</scope>
    <source>
        <strain evidence="1">NRRL B-16295</strain>
    </source>
</reference>
<keyword evidence="2" id="KW-1185">Reference proteome</keyword>
<gene>
    <name evidence="1" type="ORF">Drose_30400</name>
</gene>
<dbReference type="Proteomes" id="UP001058271">
    <property type="component" value="Chromosome"/>
</dbReference>
<protein>
    <recommendedName>
        <fullName evidence="3">Rho termination factor N-terminal domain-containing protein</fullName>
    </recommendedName>
</protein>
<dbReference type="RefSeq" id="WP_260724745.1">
    <property type="nucleotide sequence ID" value="NZ_BAAABS010000067.1"/>
</dbReference>
<organism evidence="1 2">
    <name type="scientific">Dactylosporangium roseum</name>
    <dbReference type="NCBI Taxonomy" id="47989"/>
    <lineage>
        <taxon>Bacteria</taxon>
        <taxon>Bacillati</taxon>
        <taxon>Actinomycetota</taxon>
        <taxon>Actinomycetes</taxon>
        <taxon>Micromonosporales</taxon>
        <taxon>Micromonosporaceae</taxon>
        <taxon>Dactylosporangium</taxon>
    </lineage>
</organism>
<evidence type="ECO:0000313" key="2">
    <source>
        <dbReference type="Proteomes" id="UP001058271"/>
    </source>
</evidence>
<name>A0ABY5Z058_9ACTN</name>
<sequence length="135" mass="14115">MTDPADLAQKVLVAVAAFVRTLPADQLEDLANGAAKLELVPKGGRPARKSAAAAKPLPVPAGEVESMLRQIANRPAGEQYLADLKLGVPQLRDLAKTLGVTVASKATKAQVTAAIVEQVVGRRLDSEAITRMAAR</sequence>
<proteinExistence type="predicted"/>
<evidence type="ECO:0008006" key="3">
    <source>
        <dbReference type="Google" id="ProtNLM"/>
    </source>
</evidence>